<dbReference type="EMBL" id="FR729477">
    <property type="protein sequence ID" value="CBY29421.1"/>
    <property type="molecule type" value="Genomic_DNA"/>
</dbReference>
<sequence>MAFLTARKMFEIPAVCDKVHVTYRLSQQHFPLFSIDITKKSEQIYSIWQQSFFVCHWMLQLLYFH</sequence>
<proteinExistence type="predicted"/>
<dbReference type="Proteomes" id="UP000008084">
    <property type="component" value="Chromosome"/>
</dbReference>
<protein>
    <submittedName>
        <fullName evidence="1">Uncharacterized protein</fullName>
    </submittedName>
</protein>
<accession>A0A0H3NXQ5</accession>
<reference evidence="1 2" key="1">
    <citation type="journal article" date="2011" name="J. Bacteriol.">
        <title>Complete genome sequence of Yersinia enterocolitica subsp. palearctica serogroup O:3.</title>
        <authorList>
            <person name="Batzilla J."/>
            <person name="Hoper D."/>
            <person name="Antonenka U."/>
            <person name="Heesemann J."/>
            <person name="Rakin A."/>
        </authorList>
    </citation>
    <scope>NUCLEOTIDE SEQUENCE [LARGE SCALE GENOMIC DNA]</scope>
    <source>
        <strain evidence="2">DSM 13030 / CIP 106945 / Y11</strain>
    </source>
</reference>
<organism evidence="1 2">
    <name type="scientific">Yersinia enterocolitica subsp. palearctica serotype O:3 (strain DSM 13030 / CIP 106945 / Y11)</name>
    <dbReference type="NCBI Taxonomy" id="930944"/>
    <lineage>
        <taxon>Bacteria</taxon>
        <taxon>Pseudomonadati</taxon>
        <taxon>Pseudomonadota</taxon>
        <taxon>Gammaproteobacteria</taxon>
        <taxon>Enterobacterales</taxon>
        <taxon>Yersiniaceae</taxon>
        <taxon>Yersinia</taxon>
    </lineage>
</organism>
<dbReference type="PATRIC" id="fig|930944.6.peg.3095"/>
<evidence type="ECO:0000313" key="1">
    <source>
        <dbReference type="EMBL" id="CBY29421.1"/>
    </source>
</evidence>
<evidence type="ECO:0000313" key="2">
    <source>
        <dbReference type="Proteomes" id="UP000008084"/>
    </source>
</evidence>
<name>A0A0H3NXQ5_YERE1</name>
<gene>
    <name evidence="1" type="ordered locus">Y11_31091</name>
</gene>
<dbReference type="AlphaFoldDB" id="A0A0H3NXQ5"/>
<dbReference type="HOGENOM" id="CLU_2848917_0_0_6"/>
<dbReference type="KEGG" id="yey:Y11_31091"/>